<feature type="domain" description="NAD-dependent epimerase/dehydratase" evidence="3">
    <location>
        <begin position="11"/>
        <end position="132"/>
    </location>
</feature>
<dbReference type="PANTHER" id="PTHR10366">
    <property type="entry name" value="NAD DEPENDENT EPIMERASE/DEHYDRATASE"/>
    <property type="match status" value="1"/>
</dbReference>
<dbReference type="RefSeq" id="XP_006684767.1">
    <property type="nucleotide sequence ID" value="XM_006684704.1"/>
</dbReference>
<gene>
    <name evidence="4" type="ORF">CANTEDRAFT_112681</name>
</gene>
<evidence type="ECO:0000256" key="1">
    <source>
        <dbReference type="ARBA" id="ARBA00023002"/>
    </source>
</evidence>
<dbReference type="KEGG" id="cten:18246635"/>
<evidence type="ECO:0000313" key="5">
    <source>
        <dbReference type="Proteomes" id="UP000000707"/>
    </source>
</evidence>
<sequence length="343" mass="38707">MGTRKHDKEAVLVSGASGFLGGHVVKQLLEKEFFVIATVRSEQAGKVLKSELANIDDFTYELVQLSDKLSFDKVFIKHPNISKIIHTAAPFDFRVPNLRKDVIEATVEGTRNLLASTLENAPNVTHIVNTSNLISHFTLDQYSNTALILNEKCWCNYSFEEGIQNPFKASHYSKANAEKVFWEFISSHKDRFTGSSVSPGFMFGPQPFDQYVLKSSLNTSSELINEVLNLGPEDLDHLPNLFGYLTDVRDVARLQISTFTNESTHNKRLVPVSGQFSMHGILNFAKDRFPKISKQLPPRARVEIKLFQIDDSATREVLDFPLTLGEVTIYDSIKQILQVKNRL</sequence>
<keyword evidence="5" id="KW-1185">Reference proteome</keyword>
<proteinExistence type="inferred from homology"/>
<dbReference type="InterPro" id="IPR036291">
    <property type="entry name" value="NAD(P)-bd_dom_sf"/>
</dbReference>
<evidence type="ECO:0000259" key="3">
    <source>
        <dbReference type="Pfam" id="PF01370"/>
    </source>
</evidence>
<dbReference type="OrthoDB" id="4055088at2759"/>
<dbReference type="EMBL" id="GL996512">
    <property type="protein sequence ID" value="EGV66193.1"/>
    <property type="molecule type" value="Genomic_DNA"/>
</dbReference>
<dbReference type="AlphaFoldDB" id="G3AYC2"/>
<dbReference type="SUPFAM" id="SSF51735">
    <property type="entry name" value="NAD(P)-binding Rossmann-fold domains"/>
    <property type="match status" value="1"/>
</dbReference>
<keyword evidence="1" id="KW-0560">Oxidoreductase</keyword>
<dbReference type="InterPro" id="IPR001509">
    <property type="entry name" value="Epimerase_deHydtase"/>
</dbReference>
<dbReference type="InterPro" id="IPR050425">
    <property type="entry name" value="NAD(P)_dehydrat-like"/>
</dbReference>
<dbReference type="STRING" id="590646.G3AYC2"/>
<dbReference type="GO" id="GO:0016616">
    <property type="term" value="F:oxidoreductase activity, acting on the CH-OH group of donors, NAD or NADP as acceptor"/>
    <property type="evidence" value="ECO:0007669"/>
    <property type="project" value="TreeGrafter"/>
</dbReference>
<organism evidence="5">
    <name type="scientific">Candida tenuis (strain ATCC 10573 / BCRC 21748 / CBS 615 / JCM 9827 / NBRC 10315 / NRRL Y-1498 / VKM Y-70)</name>
    <name type="common">Yeast</name>
    <name type="synonym">Yamadazyma tenuis</name>
    <dbReference type="NCBI Taxonomy" id="590646"/>
    <lineage>
        <taxon>Eukaryota</taxon>
        <taxon>Fungi</taxon>
        <taxon>Dikarya</taxon>
        <taxon>Ascomycota</taxon>
        <taxon>Saccharomycotina</taxon>
        <taxon>Pichiomycetes</taxon>
        <taxon>Debaryomycetaceae</taxon>
        <taxon>Yamadazyma</taxon>
    </lineage>
</organism>
<evidence type="ECO:0000256" key="2">
    <source>
        <dbReference type="ARBA" id="ARBA00023445"/>
    </source>
</evidence>
<reference evidence="4 5" key="1">
    <citation type="journal article" date="2011" name="Proc. Natl. Acad. Sci. U.S.A.">
        <title>Comparative genomics of xylose-fermenting fungi for enhanced biofuel production.</title>
        <authorList>
            <person name="Wohlbach D.J."/>
            <person name="Kuo A."/>
            <person name="Sato T.K."/>
            <person name="Potts K.M."/>
            <person name="Salamov A.A."/>
            <person name="LaButti K.M."/>
            <person name="Sun H."/>
            <person name="Clum A."/>
            <person name="Pangilinan J.L."/>
            <person name="Lindquist E.A."/>
            <person name="Lucas S."/>
            <person name="Lapidus A."/>
            <person name="Jin M."/>
            <person name="Gunawan C."/>
            <person name="Balan V."/>
            <person name="Dale B.E."/>
            <person name="Jeffries T.W."/>
            <person name="Zinkel R."/>
            <person name="Barry K.W."/>
            <person name="Grigoriev I.V."/>
            <person name="Gasch A.P."/>
        </authorList>
    </citation>
    <scope>NUCLEOTIDE SEQUENCE [LARGE SCALE GENOMIC DNA]</scope>
    <source>
        <strain evidence="4">ATCC 10573</strain>
        <strain evidence="5">ATCC 10573 / BCRC 21748 / CBS 615 / JCM 9827 / NBRC 10315 / NRRL Y-1498 / VKM Y-70</strain>
    </source>
</reference>
<dbReference type="Proteomes" id="UP000000707">
    <property type="component" value="Unassembled WGS sequence"/>
</dbReference>
<name>G3AYC2_CANTC</name>
<dbReference type="Gene3D" id="3.40.50.720">
    <property type="entry name" value="NAD(P)-binding Rossmann-like Domain"/>
    <property type="match status" value="1"/>
</dbReference>
<protein>
    <submittedName>
        <fullName evidence="4">NAD(P)-binding protein</fullName>
    </submittedName>
</protein>
<dbReference type="eggNOG" id="KOG1502">
    <property type="taxonomic scope" value="Eukaryota"/>
</dbReference>
<dbReference type="Pfam" id="PF01370">
    <property type="entry name" value="Epimerase"/>
    <property type="match status" value="1"/>
</dbReference>
<dbReference type="GeneID" id="18246635"/>
<comment type="similarity">
    <text evidence="2">Belongs to the NAD(P)-dependent epimerase/dehydratase family. Dihydroflavonol-4-reductase subfamily.</text>
</comment>
<dbReference type="PANTHER" id="PTHR10366:SF564">
    <property type="entry name" value="STEROL-4-ALPHA-CARBOXYLATE 3-DEHYDROGENASE, DECARBOXYLATING"/>
    <property type="match status" value="1"/>
</dbReference>
<dbReference type="EMBL" id="GL996512">
    <property type="protein sequence ID" value="EGV66192.1"/>
    <property type="molecule type" value="Genomic_DNA"/>
</dbReference>
<evidence type="ECO:0000313" key="4">
    <source>
        <dbReference type="EMBL" id="EGV66192.1"/>
    </source>
</evidence>
<dbReference type="HOGENOM" id="CLU_007383_9_2_1"/>
<accession>G3AYC2</accession>